<dbReference type="InterPro" id="IPR012893">
    <property type="entry name" value="HipA-like_C"/>
</dbReference>
<dbReference type="GO" id="GO:0005829">
    <property type="term" value="C:cytosol"/>
    <property type="evidence" value="ECO:0007669"/>
    <property type="project" value="TreeGrafter"/>
</dbReference>
<evidence type="ECO:0000259" key="5">
    <source>
        <dbReference type="Pfam" id="PF13657"/>
    </source>
</evidence>
<proteinExistence type="inferred from homology"/>
<comment type="similarity">
    <text evidence="1">Belongs to the HipA Ser/Thr kinase family.</text>
</comment>
<dbReference type="PANTHER" id="PTHR37419">
    <property type="entry name" value="SERINE/THREONINE-PROTEIN KINASE TOXIN HIPA"/>
    <property type="match status" value="1"/>
</dbReference>
<evidence type="ECO:0000313" key="6">
    <source>
        <dbReference type="EMBL" id="CAB3746354.1"/>
    </source>
</evidence>
<protein>
    <recommendedName>
        <fullName evidence="8">Serine/threonine-protein kinase toxin HipA</fullName>
    </recommendedName>
</protein>
<dbReference type="AlphaFoldDB" id="A0A6J5CZI9"/>
<keyword evidence="7" id="KW-1185">Reference proteome</keyword>
<dbReference type="GO" id="GO:0004674">
    <property type="term" value="F:protein serine/threonine kinase activity"/>
    <property type="evidence" value="ECO:0007669"/>
    <property type="project" value="TreeGrafter"/>
</dbReference>
<evidence type="ECO:0000256" key="1">
    <source>
        <dbReference type="ARBA" id="ARBA00010164"/>
    </source>
</evidence>
<dbReference type="RefSeq" id="WP_175224241.1">
    <property type="nucleotide sequence ID" value="NZ_CADIKH010000001.1"/>
</dbReference>
<evidence type="ECO:0000313" key="7">
    <source>
        <dbReference type="Proteomes" id="UP000494363"/>
    </source>
</evidence>
<dbReference type="Proteomes" id="UP000494363">
    <property type="component" value="Unassembled WGS sequence"/>
</dbReference>
<name>A0A6J5CZI9_9BURK</name>
<dbReference type="PANTHER" id="PTHR37419:SF1">
    <property type="entry name" value="SERINE_THREONINE-PROTEIN KINASE TOXIN HIPA"/>
    <property type="match status" value="1"/>
</dbReference>
<dbReference type="Gene3D" id="1.10.1070.20">
    <property type="match status" value="1"/>
</dbReference>
<dbReference type="Pfam" id="PF07804">
    <property type="entry name" value="HipA_C"/>
    <property type="match status" value="1"/>
</dbReference>
<keyword evidence="2" id="KW-0808">Transferase</keyword>
<dbReference type="EMBL" id="CADIKH010000001">
    <property type="protein sequence ID" value="CAB3746354.1"/>
    <property type="molecule type" value="Genomic_DNA"/>
</dbReference>
<dbReference type="InterPro" id="IPR017508">
    <property type="entry name" value="HipA_N1"/>
</dbReference>
<evidence type="ECO:0008006" key="8">
    <source>
        <dbReference type="Google" id="ProtNLM"/>
    </source>
</evidence>
<feature type="domain" description="HipA N-terminal subdomain 1" evidence="5">
    <location>
        <begin position="10"/>
        <end position="124"/>
    </location>
</feature>
<reference evidence="6 7" key="1">
    <citation type="submission" date="2020-04" db="EMBL/GenBank/DDBJ databases">
        <authorList>
            <person name="De Canck E."/>
        </authorList>
    </citation>
    <scope>NUCLEOTIDE SEQUENCE [LARGE SCALE GENOMIC DNA]</scope>
    <source>
        <strain evidence="6 7">LMG 29542</strain>
    </source>
</reference>
<sequence>MSDGLHPRYLEVRFYGEIVGYLCELDGNCRFVPSERFNAASGQPTLSLSMSIPGVPAIAAAIFANPFHPALYNTGGQLPPFFAGLLPESELRRRLELTRHNPEDRDDFGVLAAAGTDLPGAVVVAPLADPHDIPEYARTFGATGGADNLESTVIEGATEGAASVSGVQNKLALSTLQRGKRYTMPGHGKLSDIIAKLPVRNDDTQIFNEYAAMQLAKAAGVDVADCEPMPIAALDIAGVSDAAGTAQWFLAVQRYDRVDNVRLHVEDACQILGRMPRAKYGNIEHFQTLVTLLNRLSPKGVDDVRQFFIRQAVNTLIGNSDAHLKNFSVLYADRKFPQLTPAYDIVCVAALPGFAAYGTNVAIDRMQRVQTLEDYKLMARASGIAERIATAAVKSAVSAARGLWPQRLEQLAAPSRMKELVLERLATLPLAQV</sequence>
<evidence type="ECO:0000259" key="4">
    <source>
        <dbReference type="Pfam" id="PF07804"/>
    </source>
</evidence>
<feature type="domain" description="HipA-like C-terminal" evidence="4">
    <location>
        <begin position="163"/>
        <end position="401"/>
    </location>
</feature>
<evidence type="ECO:0000256" key="3">
    <source>
        <dbReference type="ARBA" id="ARBA00022777"/>
    </source>
</evidence>
<keyword evidence="3" id="KW-0418">Kinase</keyword>
<organism evidence="6 7">
    <name type="scientific">Paraburkholderia humisilvae</name>
    <dbReference type="NCBI Taxonomy" id="627669"/>
    <lineage>
        <taxon>Bacteria</taxon>
        <taxon>Pseudomonadati</taxon>
        <taxon>Pseudomonadota</taxon>
        <taxon>Betaproteobacteria</taxon>
        <taxon>Burkholderiales</taxon>
        <taxon>Burkholderiaceae</taxon>
        <taxon>Paraburkholderia</taxon>
    </lineage>
</organism>
<dbReference type="InterPro" id="IPR052028">
    <property type="entry name" value="HipA_Ser/Thr_kinase"/>
</dbReference>
<evidence type="ECO:0000256" key="2">
    <source>
        <dbReference type="ARBA" id="ARBA00022679"/>
    </source>
</evidence>
<dbReference type="Pfam" id="PF13657">
    <property type="entry name" value="Couple_hipA"/>
    <property type="match status" value="1"/>
</dbReference>
<accession>A0A6J5CZI9</accession>
<gene>
    <name evidence="6" type="ORF">LMG29542_00187</name>
</gene>
<dbReference type="NCBIfam" id="TIGR03071">
    <property type="entry name" value="couple_hipA"/>
    <property type="match status" value="1"/>
</dbReference>